<feature type="signal peptide" evidence="2">
    <location>
        <begin position="1"/>
        <end position="29"/>
    </location>
</feature>
<dbReference type="Proteomes" id="UP000736328">
    <property type="component" value="Unassembled WGS sequence"/>
</dbReference>
<feature type="region of interest" description="Disordered" evidence="1">
    <location>
        <begin position="910"/>
        <end position="941"/>
    </location>
</feature>
<evidence type="ECO:0000256" key="2">
    <source>
        <dbReference type="SAM" id="SignalP"/>
    </source>
</evidence>
<reference evidence="4" key="1">
    <citation type="submission" date="2020-07" db="EMBL/GenBank/DDBJ databases">
        <title>Huge and variable diversity of episymbiotic CPR bacteria and DPANN archaea in groundwater ecosystems.</title>
        <authorList>
            <person name="He C.Y."/>
            <person name="Keren R."/>
            <person name="Whittaker M."/>
            <person name="Farag I.F."/>
            <person name="Doudna J."/>
            <person name="Cate J.H.D."/>
            <person name="Banfield J.F."/>
        </authorList>
    </citation>
    <scope>NUCLEOTIDE SEQUENCE</scope>
    <source>
        <strain evidence="4">NC_groundwater_1520_Pr4_B-0.1um_53_5</strain>
    </source>
</reference>
<dbReference type="InterPro" id="IPR025684">
    <property type="entry name" value="SprA_N_dom"/>
</dbReference>
<dbReference type="Pfam" id="PF14349">
    <property type="entry name" value="SprA_N"/>
    <property type="match status" value="1"/>
</dbReference>
<keyword evidence="2" id="KW-0732">Signal</keyword>
<evidence type="ECO:0000313" key="4">
    <source>
        <dbReference type="EMBL" id="MBI4727547.1"/>
    </source>
</evidence>
<name>A0A933MIW3_UNCT6</name>
<comment type="caution">
    <text evidence="4">The sequence shown here is derived from an EMBL/GenBank/DDBJ whole genome shotgun (WGS) entry which is preliminary data.</text>
</comment>
<evidence type="ECO:0000256" key="1">
    <source>
        <dbReference type="SAM" id="MobiDB-lite"/>
    </source>
</evidence>
<protein>
    <recommendedName>
        <fullName evidence="3">Gliding motility protein SprA N-terminal domain-containing protein</fullName>
    </recommendedName>
</protein>
<organism evidence="4 5">
    <name type="scientific">candidate division TA06 bacterium</name>
    <dbReference type="NCBI Taxonomy" id="2250710"/>
    <lineage>
        <taxon>Bacteria</taxon>
        <taxon>Bacteria division TA06</taxon>
    </lineage>
</organism>
<proteinExistence type="predicted"/>
<sequence>MKPLSANKTFKLILSLFLVTLAGAGLAWAQEPGSLDSLTAGFIGQPIRDQNIAVKDSLNLSLNAMLELEMYKDFPLSQNYNTLEGVGLKRRQSGLSTLWRQNNADFLAKPAADRSGEGLIPDINVSLPGIGKLLGSGAQIKISGSEKITIGGQQTDNYGRIDFTEATGSFALKIKQEQQVNLEGIIGERLHVLIDWNSEALTDKKSKIRLYYEGKEDEILQRLEAGDTEFSLVGASLIGGLTTQHKGLFGLKGVARLGGLELTAIASKDEGQGETKSFVGQSQQKENKYNDKDFIAHRFFWIPLADPADSIADLRVYVNSQNQSQTNEKTVNGLNRSRRDFRPFYGLDTFAVIDTSSYRAIEKKVIEEYGYERIIGGGGYLLSLEYGLQSTDVLMVAYKTKNERYYPDSTIFKGASQPNLAVIKPGNCRPPDSLSADGYAWNYEFRNFYNIGSSNIVESSLSIKVKKRTEGLDTDYPERDSVSKKRFTYLMDLSDSNGVINFQNLHLSKGYFYFNLKYPPYLTRPFDHDSLRVKNPAIYDSVNLERVTPQYQIVVGYLTKEAVYMLDVPGQLIEEDGTVQVTIGGETVPSNQYTVDYETGTITFAEAYREKVIQAGTGLKISYQYLPWASFGTKTLAGLRGIYKFSEQAQLGGTWLYRSEQSLETKPRLGEEPARMIVAGLDGFYKASPGFLTTLVNYLPGVETEAVSSFEISAEAAANFPNPNTKGEVFLDDMDGAKLTDGLSLLRQGWVHSSIPADPRFPKTRDQLAQRTFWYNPETKVTQGEINPAITDENLKKDQVTTLKLHHEPDSVARQNSWTGITQLLSKNGIDLSQSKLLNVWVRTSSDIRLHIDFGREISRDQVWRDAWGNIKGRPDTVDAEPLAPGGQQIYVDANDIGLDSVDQADAEALGTGDAGNDDFVAGDSTRGNGTEGNGIYDTEDLKLSGKGPGEYWKQSDSYYTFAFNLSGSSGDPNPSGWRKFSVPLDSASPAGYQYGWGNIYYARVWVDSCAAASAEVELALVEISGNRWQEKPITAALYSNPVDSSEQFHITVKNNKDDADYLPPPNAVETENGRPKFEQSLALKLANLKPGHLALAQRNTNARENNYTGYKKLKIWVKGRSGAGQFLVRLASNADSSSPFYQYTGSLSAGWQELSLTLEDLSSLKKLEPDARGFRQQGAFTVKGTPNLASIGALYLGALNQDTLVPFYSDEVWFDNLRLDEVRRDRGTAVIANIRLGLADLLSLSLGYNRTDAYWYTMDRVPALSQDVSYSLSGNLQLDKFYLNRLGLAVPVRFGASLSESYPWYGGDDRKLTDQESSEQMNWSRGQDAGISLSKNPSRWWLTDFTIDRMTASLAWSRTTFSNRQNSDSNTTLNTGINWGWGPKAKRSLGIKNWLKLYYLPSGISFAVNNNRIWRWNLDKQVNAVSTAGSGLTRGGSAALGWQIADPLKYSLTTNRNLLQSTGAGELARRYGLGAEVSRTQSVDYHTTLSWLKIVQPTFNYSATYNQANRAYLVPGNPDSSSFLDVSNANNLSLNANLEIAKWLVKVTALRNEARDDSTEAGTPLWLVIQLEKMLKKMDPLDLTFSQSKTNSSSGLKSRPDIFYPDIFYQLGWRRKPRSAESYAPLAQERAGITNNYSASTGGSLGQLSINAGWQRNDSWTWEPNSAISSQATTWPDLRTSLNSVERMFKGLKILTSASLSSNYSKREDMAFQAGRDRDTTRWNISRSFSPMISLNTRWKKQVSAQASFDYSTTDSRLPSAGAEFPSGWQKDYSRNMKVSASGSYSFSAPQGFVLNLWKMGKKRFKFKSDLNLGLQTNYSNTVSAPKLDLNEPVSKDKYDSDKTEISISPNATYNFTRNIKGELSGSYTSSTNKIIKTTDSRSYSLNATVTVTF</sequence>
<evidence type="ECO:0000313" key="5">
    <source>
        <dbReference type="Proteomes" id="UP000736328"/>
    </source>
</evidence>
<feature type="chain" id="PRO_5038102116" description="Gliding motility protein SprA N-terminal domain-containing protein" evidence="2">
    <location>
        <begin position="30"/>
        <end position="1895"/>
    </location>
</feature>
<dbReference type="EMBL" id="JACQXR010000136">
    <property type="protein sequence ID" value="MBI4727547.1"/>
    <property type="molecule type" value="Genomic_DNA"/>
</dbReference>
<accession>A0A933MIW3</accession>
<feature type="domain" description="Gliding motility protein SprA N-terminal" evidence="3">
    <location>
        <begin position="1178"/>
        <end position="1307"/>
    </location>
</feature>
<evidence type="ECO:0000259" key="3">
    <source>
        <dbReference type="Pfam" id="PF14349"/>
    </source>
</evidence>
<gene>
    <name evidence="4" type="ORF">HY768_10100</name>
</gene>